<accession>A0A6A7BW56</accession>
<feature type="region of interest" description="Disordered" evidence="1">
    <location>
        <begin position="37"/>
        <end position="60"/>
    </location>
</feature>
<dbReference type="EMBL" id="MU005994">
    <property type="protein sequence ID" value="KAF2859373.1"/>
    <property type="molecule type" value="Genomic_DNA"/>
</dbReference>
<evidence type="ECO:0000313" key="2">
    <source>
        <dbReference type="EMBL" id="KAF2859373.1"/>
    </source>
</evidence>
<protein>
    <submittedName>
        <fullName evidence="2">Uncharacterized protein</fullName>
    </submittedName>
</protein>
<gene>
    <name evidence="2" type="ORF">K470DRAFT_258993</name>
</gene>
<keyword evidence="3" id="KW-1185">Reference proteome</keyword>
<proteinExistence type="predicted"/>
<dbReference type="AlphaFoldDB" id="A0A6A7BW56"/>
<organism evidence="2 3">
    <name type="scientific">Piedraia hortae CBS 480.64</name>
    <dbReference type="NCBI Taxonomy" id="1314780"/>
    <lineage>
        <taxon>Eukaryota</taxon>
        <taxon>Fungi</taxon>
        <taxon>Dikarya</taxon>
        <taxon>Ascomycota</taxon>
        <taxon>Pezizomycotina</taxon>
        <taxon>Dothideomycetes</taxon>
        <taxon>Dothideomycetidae</taxon>
        <taxon>Capnodiales</taxon>
        <taxon>Piedraiaceae</taxon>
        <taxon>Piedraia</taxon>
    </lineage>
</organism>
<name>A0A6A7BW56_9PEZI</name>
<evidence type="ECO:0000313" key="3">
    <source>
        <dbReference type="Proteomes" id="UP000799421"/>
    </source>
</evidence>
<sequence length="60" mass="5985">MNAGVPSQSSPSTMPSICSCGPTCCVRGSCADLSPSSPVVNGLHGTGSSLMKRTHDDMGS</sequence>
<dbReference type="Proteomes" id="UP000799421">
    <property type="component" value="Unassembled WGS sequence"/>
</dbReference>
<evidence type="ECO:0000256" key="1">
    <source>
        <dbReference type="SAM" id="MobiDB-lite"/>
    </source>
</evidence>
<reference evidence="2" key="1">
    <citation type="journal article" date="2020" name="Stud. Mycol.">
        <title>101 Dothideomycetes genomes: a test case for predicting lifestyles and emergence of pathogens.</title>
        <authorList>
            <person name="Haridas S."/>
            <person name="Albert R."/>
            <person name="Binder M."/>
            <person name="Bloem J."/>
            <person name="Labutti K."/>
            <person name="Salamov A."/>
            <person name="Andreopoulos B."/>
            <person name="Baker S."/>
            <person name="Barry K."/>
            <person name="Bills G."/>
            <person name="Bluhm B."/>
            <person name="Cannon C."/>
            <person name="Castanera R."/>
            <person name="Culley D."/>
            <person name="Daum C."/>
            <person name="Ezra D."/>
            <person name="Gonzalez J."/>
            <person name="Henrissat B."/>
            <person name="Kuo A."/>
            <person name="Liang C."/>
            <person name="Lipzen A."/>
            <person name="Lutzoni F."/>
            <person name="Magnuson J."/>
            <person name="Mondo S."/>
            <person name="Nolan M."/>
            <person name="Ohm R."/>
            <person name="Pangilinan J."/>
            <person name="Park H.-J."/>
            <person name="Ramirez L."/>
            <person name="Alfaro M."/>
            <person name="Sun H."/>
            <person name="Tritt A."/>
            <person name="Yoshinaga Y."/>
            <person name="Zwiers L.-H."/>
            <person name="Turgeon B."/>
            <person name="Goodwin S."/>
            <person name="Spatafora J."/>
            <person name="Crous P."/>
            <person name="Grigoriev I."/>
        </authorList>
    </citation>
    <scope>NUCLEOTIDE SEQUENCE</scope>
    <source>
        <strain evidence="2">CBS 480.64</strain>
    </source>
</reference>